<evidence type="ECO:0000256" key="3">
    <source>
        <dbReference type="ARBA" id="ARBA00023155"/>
    </source>
</evidence>
<protein>
    <recommendedName>
        <fullName evidence="8">Homeobox domain-containing protein</fullName>
    </recommendedName>
</protein>
<dbReference type="Pfam" id="PF00046">
    <property type="entry name" value="Homeodomain"/>
    <property type="match status" value="1"/>
</dbReference>
<evidence type="ECO:0000259" key="8">
    <source>
        <dbReference type="PROSITE" id="PS50071"/>
    </source>
</evidence>
<dbReference type="InterPro" id="IPR050394">
    <property type="entry name" value="Homeobox_NK-like"/>
</dbReference>
<evidence type="ECO:0000256" key="5">
    <source>
        <dbReference type="PROSITE-ProRule" id="PRU00108"/>
    </source>
</evidence>
<dbReference type="PROSITE" id="PS50071">
    <property type="entry name" value="HOMEOBOX_2"/>
    <property type="match status" value="1"/>
</dbReference>
<keyword evidence="4 5" id="KW-0539">Nucleus</keyword>
<feature type="compositionally biased region" description="Low complexity" evidence="7">
    <location>
        <begin position="390"/>
        <end position="404"/>
    </location>
</feature>
<feature type="compositionally biased region" description="Basic and acidic residues" evidence="7">
    <location>
        <begin position="514"/>
        <end position="526"/>
    </location>
</feature>
<dbReference type="OrthoDB" id="6159439at2759"/>
<dbReference type="Gene3D" id="1.10.10.60">
    <property type="entry name" value="Homeodomain-like"/>
    <property type="match status" value="1"/>
</dbReference>
<comment type="caution">
    <text evidence="9">The sequence shown here is derived from an EMBL/GenBank/DDBJ whole genome shotgun (WGS) entry which is preliminary data.</text>
</comment>
<keyword evidence="3 5" id="KW-0371">Homeobox</keyword>
<comment type="subcellular location">
    <subcellularLocation>
        <location evidence="1 5 6">Nucleus</location>
    </subcellularLocation>
</comment>
<dbReference type="GO" id="GO:0030154">
    <property type="term" value="P:cell differentiation"/>
    <property type="evidence" value="ECO:0007669"/>
    <property type="project" value="TreeGrafter"/>
</dbReference>
<dbReference type="GO" id="GO:0005634">
    <property type="term" value="C:nucleus"/>
    <property type="evidence" value="ECO:0007669"/>
    <property type="project" value="UniProtKB-SubCell"/>
</dbReference>
<reference evidence="9" key="1">
    <citation type="submission" date="2022-07" db="EMBL/GenBank/DDBJ databases">
        <title>The genome of Lyophyllum shimeji provides insight into the initial evolution of ectomycorrhizal fungal genome.</title>
        <authorList>
            <person name="Kobayashi Y."/>
            <person name="Shibata T."/>
            <person name="Hirakawa H."/>
            <person name="Shigenobu S."/>
            <person name="Nishiyama T."/>
            <person name="Yamada A."/>
            <person name="Hasebe M."/>
            <person name="Kawaguchi M."/>
        </authorList>
    </citation>
    <scope>NUCLEOTIDE SEQUENCE</scope>
    <source>
        <strain evidence="9">AT787</strain>
    </source>
</reference>
<dbReference type="Proteomes" id="UP001063166">
    <property type="component" value="Unassembled WGS sequence"/>
</dbReference>
<evidence type="ECO:0000256" key="7">
    <source>
        <dbReference type="SAM" id="MobiDB-lite"/>
    </source>
</evidence>
<dbReference type="SUPFAM" id="SSF46689">
    <property type="entry name" value="Homeodomain-like"/>
    <property type="match status" value="1"/>
</dbReference>
<dbReference type="InterPro" id="IPR001356">
    <property type="entry name" value="HD"/>
</dbReference>
<feature type="compositionally biased region" description="Low complexity" evidence="7">
    <location>
        <begin position="503"/>
        <end position="513"/>
    </location>
</feature>
<gene>
    <name evidence="9" type="ORF">LshimejAT787_0301980</name>
</gene>
<dbReference type="GO" id="GO:0000981">
    <property type="term" value="F:DNA-binding transcription factor activity, RNA polymerase II-specific"/>
    <property type="evidence" value="ECO:0007669"/>
    <property type="project" value="InterPro"/>
</dbReference>
<evidence type="ECO:0000256" key="6">
    <source>
        <dbReference type="RuleBase" id="RU000682"/>
    </source>
</evidence>
<name>A0A9P3PH06_LYOSH</name>
<feature type="compositionally biased region" description="Basic residues" evidence="7">
    <location>
        <begin position="420"/>
        <end position="442"/>
    </location>
</feature>
<evidence type="ECO:0000256" key="1">
    <source>
        <dbReference type="ARBA" id="ARBA00004123"/>
    </source>
</evidence>
<proteinExistence type="predicted"/>
<evidence type="ECO:0000256" key="2">
    <source>
        <dbReference type="ARBA" id="ARBA00023125"/>
    </source>
</evidence>
<feature type="DNA-binding region" description="Homeobox" evidence="5">
    <location>
        <begin position="146"/>
        <end position="205"/>
    </location>
</feature>
<dbReference type="PANTHER" id="PTHR24340">
    <property type="entry name" value="HOMEOBOX PROTEIN NKX"/>
    <property type="match status" value="1"/>
</dbReference>
<dbReference type="InterPro" id="IPR017970">
    <property type="entry name" value="Homeobox_CS"/>
</dbReference>
<feature type="domain" description="Homeobox" evidence="8">
    <location>
        <begin position="144"/>
        <end position="204"/>
    </location>
</feature>
<feature type="compositionally biased region" description="Low complexity" evidence="7">
    <location>
        <begin position="443"/>
        <end position="488"/>
    </location>
</feature>
<evidence type="ECO:0000313" key="9">
    <source>
        <dbReference type="EMBL" id="GLB35910.1"/>
    </source>
</evidence>
<dbReference type="GO" id="GO:0000978">
    <property type="term" value="F:RNA polymerase II cis-regulatory region sequence-specific DNA binding"/>
    <property type="evidence" value="ECO:0007669"/>
    <property type="project" value="TreeGrafter"/>
</dbReference>
<dbReference type="AlphaFoldDB" id="A0A9P3PH06"/>
<dbReference type="InterPro" id="IPR009057">
    <property type="entry name" value="Homeodomain-like_sf"/>
</dbReference>
<evidence type="ECO:0000313" key="10">
    <source>
        <dbReference type="Proteomes" id="UP001063166"/>
    </source>
</evidence>
<dbReference type="PROSITE" id="PS00027">
    <property type="entry name" value="HOMEOBOX_1"/>
    <property type="match status" value="1"/>
</dbReference>
<keyword evidence="10" id="KW-1185">Reference proteome</keyword>
<accession>A0A9P3PH06</accession>
<dbReference type="SMART" id="SM00389">
    <property type="entry name" value="HOX"/>
    <property type="match status" value="1"/>
</dbReference>
<dbReference type="CDD" id="cd00086">
    <property type="entry name" value="homeodomain"/>
    <property type="match status" value="1"/>
</dbReference>
<sequence>MDCQQLSCHDTFRRINAVAHNIRALCRRDNLSPCPPLPTPNLATRPPALHLPVPKIPAALENASCSQETKVLLESTFFKAAHELREMCFAKHDRVARFVQSTPCGSSQATHSVVFFEREYQEQLRALEEMTVAKVISLQEREGDPTAKMKPTFNREFIPLLETYFRYNAYPSAVDRATLARKSMMTSRQIEVWFQNHRSRAKKEGRELKKLTADPLPLELSLKSLEKKMPTFVIPEDQRKDPFAVAPPSPDTDREEDEVVTTPRGGADAKFNIDAPPHAFPAVYPPRCDYDPFPIKTGAYKFSAPVWYRTPSAPRRAARTPIDLDALIADFDAKLHLRAPASQIQRSESAVPWYASRITVPSSAPHPALIIFPIVPTLIHTERLPAVRAPSSRPRPFRSPSPFSEPTTLVPQQPFDLAPTRRKIARLPRRTPKNMSIAHRRGSPAISEASPAPSRSSSSSSRTSSFGSQVSSDRRPSSSSGSSTSSLSAPTTPELPRATLPGSHNSYSSSVSDLDSKNLDNSFGDRTEILSPVDGVPFNFSLTAHPKQAPVLIPRSPLPAA</sequence>
<evidence type="ECO:0000256" key="4">
    <source>
        <dbReference type="ARBA" id="ARBA00023242"/>
    </source>
</evidence>
<dbReference type="EMBL" id="BRPK01000003">
    <property type="protein sequence ID" value="GLB35910.1"/>
    <property type="molecule type" value="Genomic_DNA"/>
</dbReference>
<feature type="region of interest" description="Disordered" evidence="7">
    <location>
        <begin position="386"/>
        <end position="526"/>
    </location>
</feature>
<organism evidence="9 10">
    <name type="scientific">Lyophyllum shimeji</name>
    <name type="common">Hon-shimeji</name>
    <name type="synonym">Tricholoma shimeji</name>
    <dbReference type="NCBI Taxonomy" id="47721"/>
    <lineage>
        <taxon>Eukaryota</taxon>
        <taxon>Fungi</taxon>
        <taxon>Dikarya</taxon>
        <taxon>Basidiomycota</taxon>
        <taxon>Agaricomycotina</taxon>
        <taxon>Agaricomycetes</taxon>
        <taxon>Agaricomycetidae</taxon>
        <taxon>Agaricales</taxon>
        <taxon>Tricholomatineae</taxon>
        <taxon>Lyophyllaceae</taxon>
        <taxon>Lyophyllum</taxon>
    </lineage>
</organism>
<keyword evidence="2 5" id="KW-0238">DNA-binding</keyword>